<keyword evidence="1 2" id="KW-0694">RNA-binding</keyword>
<dbReference type="Gene3D" id="3.30.70.330">
    <property type="match status" value="1"/>
</dbReference>
<comment type="caution">
    <text evidence="5">The sequence shown here is derived from an EMBL/GenBank/DDBJ whole genome shotgun (WGS) entry which is preliminary data.</text>
</comment>
<evidence type="ECO:0000259" key="4">
    <source>
        <dbReference type="PROSITE" id="PS50102"/>
    </source>
</evidence>
<organism evidence="5 6">
    <name type="scientific">Actinomortierella ambigua</name>
    <dbReference type="NCBI Taxonomy" id="1343610"/>
    <lineage>
        <taxon>Eukaryota</taxon>
        <taxon>Fungi</taxon>
        <taxon>Fungi incertae sedis</taxon>
        <taxon>Mucoromycota</taxon>
        <taxon>Mortierellomycotina</taxon>
        <taxon>Mortierellomycetes</taxon>
        <taxon>Mortierellales</taxon>
        <taxon>Mortierellaceae</taxon>
        <taxon>Actinomortierella</taxon>
    </lineage>
</organism>
<dbReference type="InterPro" id="IPR012677">
    <property type="entry name" value="Nucleotide-bd_a/b_plait_sf"/>
</dbReference>
<feature type="compositionally biased region" description="Acidic residues" evidence="3">
    <location>
        <begin position="168"/>
        <end position="180"/>
    </location>
</feature>
<name>A0A9P6Q9D1_9FUNG</name>
<evidence type="ECO:0000256" key="2">
    <source>
        <dbReference type="PROSITE-ProRule" id="PRU00176"/>
    </source>
</evidence>
<dbReference type="SUPFAM" id="SSF54928">
    <property type="entry name" value="RNA-binding domain, RBD"/>
    <property type="match status" value="1"/>
</dbReference>
<dbReference type="GO" id="GO:0003723">
    <property type="term" value="F:RNA binding"/>
    <property type="evidence" value="ECO:0007669"/>
    <property type="project" value="UniProtKB-UniRule"/>
</dbReference>
<dbReference type="InterPro" id="IPR035979">
    <property type="entry name" value="RBD_domain_sf"/>
</dbReference>
<dbReference type="Pfam" id="PF00076">
    <property type="entry name" value="RRM_1"/>
    <property type="match status" value="1"/>
</dbReference>
<dbReference type="Proteomes" id="UP000807716">
    <property type="component" value="Unassembled WGS sequence"/>
</dbReference>
<dbReference type="GO" id="GO:0071013">
    <property type="term" value="C:catalytic step 2 spliceosome"/>
    <property type="evidence" value="ECO:0007669"/>
    <property type="project" value="TreeGrafter"/>
</dbReference>
<evidence type="ECO:0000256" key="3">
    <source>
        <dbReference type="SAM" id="MobiDB-lite"/>
    </source>
</evidence>
<dbReference type="EMBL" id="JAAAJB010000159">
    <property type="protein sequence ID" value="KAG0263530.1"/>
    <property type="molecule type" value="Genomic_DNA"/>
</dbReference>
<protein>
    <recommendedName>
        <fullName evidence="4">RRM domain-containing protein</fullName>
    </recommendedName>
</protein>
<evidence type="ECO:0000256" key="1">
    <source>
        <dbReference type="ARBA" id="ARBA00022884"/>
    </source>
</evidence>
<dbReference type="GO" id="GO:0071011">
    <property type="term" value="C:precatalytic spliceosome"/>
    <property type="evidence" value="ECO:0007669"/>
    <property type="project" value="TreeGrafter"/>
</dbReference>
<sequence length="352" mass="38781">MATRSSLVILNEGPAAQNVVKEIQRLNAREAALNINSVSGSWHDQFKDSAHVFVGGLPYELTEGDVLCVMSQFGEIASINLVRDRDTGKSKGYAFIKYVDQRSTVLAVDNMNGSQVKGRTLRVDHVQNYKVPKKLDEDGNEIEQDEEMLNNAIPKPIEQESASGSESSESEVDDTGIDPDDPMREYLLKKLKKKAQKAKRKAEKESKAEKKAERRARREEKNARKEQETKSNETKGAKAADIRDGKGDDKVGDSKKVEDRQEEEKPKDTAAISRGSGTAPMEKSVRSGDDERGEPFGITITSSPIYIPSPSLAFPSPSLAFPSPSFTTPSSSVTISWPPLTITIQQQAAWIL</sequence>
<feature type="compositionally biased region" description="Basic and acidic residues" evidence="3">
    <location>
        <begin position="283"/>
        <end position="294"/>
    </location>
</feature>
<keyword evidence="6" id="KW-1185">Reference proteome</keyword>
<dbReference type="AlphaFoldDB" id="A0A9P6Q9D1"/>
<dbReference type="GO" id="GO:0000398">
    <property type="term" value="P:mRNA splicing, via spliceosome"/>
    <property type="evidence" value="ECO:0007669"/>
    <property type="project" value="InterPro"/>
</dbReference>
<reference evidence="5" key="1">
    <citation type="journal article" date="2020" name="Fungal Divers.">
        <title>Resolving the Mortierellaceae phylogeny through synthesis of multi-gene phylogenetics and phylogenomics.</title>
        <authorList>
            <person name="Vandepol N."/>
            <person name="Liber J."/>
            <person name="Desiro A."/>
            <person name="Na H."/>
            <person name="Kennedy M."/>
            <person name="Barry K."/>
            <person name="Grigoriev I.V."/>
            <person name="Miller A.N."/>
            <person name="O'Donnell K."/>
            <person name="Stajich J.E."/>
            <person name="Bonito G."/>
        </authorList>
    </citation>
    <scope>NUCLEOTIDE SEQUENCE</scope>
    <source>
        <strain evidence="5">BC1065</strain>
    </source>
</reference>
<dbReference type="InterPro" id="IPR000504">
    <property type="entry name" value="RRM_dom"/>
</dbReference>
<dbReference type="InterPro" id="IPR051847">
    <property type="entry name" value="RNA_proc/Spliceosome_comp"/>
</dbReference>
<feature type="compositionally biased region" description="Basic residues" evidence="3">
    <location>
        <begin position="189"/>
        <end position="201"/>
    </location>
</feature>
<dbReference type="CDD" id="cd12411">
    <property type="entry name" value="RRM_ist3_like"/>
    <property type="match status" value="1"/>
</dbReference>
<feature type="region of interest" description="Disordered" evidence="3">
    <location>
        <begin position="158"/>
        <end position="302"/>
    </location>
</feature>
<evidence type="ECO:0000313" key="6">
    <source>
        <dbReference type="Proteomes" id="UP000807716"/>
    </source>
</evidence>
<feature type="domain" description="RRM" evidence="4">
    <location>
        <begin position="50"/>
        <end position="128"/>
    </location>
</feature>
<accession>A0A9P6Q9D1</accession>
<evidence type="ECO:0000313" key="5">
    <source>
        <dbReference type="EMBL" id="KAG0263530.1"/>
    </source>
</evidence>
<dbReference type="GO" id="GO:0005686">
    <property type="term" value="C:U2 snRNP"/>
    <property type="evidence" value="ECO:0007669"/>
    <property type="project" value="TreeGrafter"/>
</dbReference>
<dbReference type="InterPro" id="IPR045844">
    <property type="entry name" value="RRM_Ist3-like"/>
</dbReference>
<dbReference type="PROSITE" id="PS50102">
    <property type="entry name" value="RRM"/>
    <property type="match status" value="1"/>
</dbReference>
<proteinExistence type="predicted"/>
<dbReference type="SMART" id="SM00360">
    <property type="entry name" value="RRM"/>
    <property type="match status" value="1"/>
</dbReference>
<gene>
    <name evidence="5" type="ORF">DFQ27_001690</name>
</gene>
<dbReference type="PANTHER" id="PTHR45880:SF1">
    <property type="entry name" value="RNA-BINDING MOTIF PROTEIN, X-LINKED 2"/>
    <property type="match status" value="1"/>
</dbReference>
<dbReference type="OrthoDB" id="2573941at2759"/>
<dbReference type="PANTHER" id="PTHR45880">
    <property type="entry name" value="RNA-BINDING MOTIF PROTEIN, X-LINKED 2"/>
    <property type="match status" value="1"/>
</dbReference>
<feature type="compositionally biased region" description="Basic and acidic residues" evidence="3">
    <location>
        <begin position="202"/>
        <end position="268"/>
    </location>
</feature>